<protein>
    <recommendedName>
        <fullName evidence="3">3'-5' exonuclease domain-containing protein</fullName>
    </recommendedName>
</protein>
<dbReference type="GO" id="GO:0003676">
    <property type="term" value="F:nucleic acid binding"/>
    <property type="evidence" value="ECO:0007669"/>
    <property type="project" value="InterPro"/>
</dbReference>
<dbReference type="InterPro" id="IPR012337">
    <property type="entry name" value="RNaseH-like_sf"/>
</dbReference>
<evidence type="ECO:0000313" key="5">
    <source>
        <dbReference type="Proteomes" id="UP000604825"/>
    </source>
</evidence>
<dbReference type="EMBL" id="CAJGYO010000006">
    <property type="protein sequence ID" value="CAD6237606.1"/>
    <property type="molecule type" value="Genomic_DNA"/>
</dbReference>
<dbReference type="Gene3D" id="3.30.420.10">
    <property type="entry name" value="Ribonuclease H-like superfamily/Ribonuclease H"/>
    <property type="match status" value="1"/>
</dbReference>
<evidence type="ECO:0000259" key="3">
    <source>
        <dbReference type="SMART" id="SM00474"/>
    </source>
</evidence>
<dbReference type="FunFam" id="3.30.420.10:FF:000054">
    <property type="entry name" value="Werner Syndrome-like exonuclease"/>
    <property type="match status" value="1"/>
</dbReference>
<dbReference type="Pfam" id="PF01612">
    <property type="entry name" value="DNA_pol_A_exo1"/>
    <property type="match status" value="1"/>
</dbReference>
<gene>
    <name evidence="4" type="ORF">NCGR_LOCUS25067</name>
</gene>
<dbReference type="GO" id="GO:0006139">
    <property type="term" value="P:nucleobase-containing compound metabolic process"/>
    <property type="evidence" value="ECO:0007669"/>
    <property type="project" value="InterPro"/>
</dbReference>
<dbReference type="Proteomes" id="UP000604825">
    <property type="component" value="Unassembled WGS sequence"/>
</dbReference>
<dbReference type="GO" id="GO:0005634">
    <property type="term" value="C:nucleus"/>
    <property type="evidence" value="ECO:0007669"/>
    <property type="project" value="TreeGrafter"/>
</dbReference>
<keyword evidence="2" id="KW-0378">Hydrolase</keyword>
<dbReference type="CDD" id="cd06141">
    <property type="entry name" value="WRN_exo"/>
    <property type="match status" value="1"/>
</dbReference>
<dbReference type="InterPro" id="IPR036397">
    <property type="entry name" value="RNaseH_sf"/>
</dbReference>
<evidence type="ECO:0000313" key="4">
    <source>
        <dbReference type="EMBL" id="CAD6237606.1"/>
    </source>
</evidence>
<organism evidence="4 5">
    <name type="scientific">Miscanthus lutarioriparius</name>
    <dbReference type="NCBI Taxonomy" id="422564"/>
    <lineage>
        <taxon>Eukaryota</taxon>
        <taxon>Viridiplantae</taxon>
        <taxon>Streptophyta</taxon>
        <taxon>Embryophyta</taxon>
        <taxon>Tracheophyta</taxon>
        <taxon>Spermatophyta</taxon>
        <taxon>Magnoliopsida</taxon>
        <taxon>Liliopsida</taxon>
        <taxon>Poales</taxon>
        <taxon>Poaceae</taxon>
        <taxon>PACMAD clade</taxon>
        <taxon>Panicoideae</taxon>
        <taxon>Andropogonodae</taxon>
        <taxon>Andropogoneae</taxon>
        <taxon>Saccharinae</taxon>
        <taxon>Miscanthus</taxon>
    </lineage>
</organism>
<keyword evidence="1" id="KW-0540">Nuclease</keyword>
<accession>A0A811P817</accession>
<name>A0A811P817_9POAL</name>
<proteinExistence type="predicted"/>
<dbReference type="SMART" id="SM00474">
    <property type="entry name" value="35EXOc"/>
    <property type="match status" value="1"/>
</dbReference>
<dbReference type="AlphaFoldDB" id="A0A811P817"/>
<dbReference type="GO" id="GO:0008408">
    <property type="term" value="F:3'-5' exonuclease activity"/>
    <property type="evidence" value="ECO:0007669"/>
    <property type="project" value="InterPro"/>
</dbReference>
<evidence type="ECO:0000256" key="1">
    <source>
        <dbReference type="ARBA" id="ARBA00022722"/>
    </source>
</evidence>
<sequence>MTKGTYDTDVVMDDGTVIRTTITSSGDAVNLFLREVRKQGHGHPLIVGLDTEWRVVHDEDGHRRNRMAVLQLCVGHRCLVYQIFHAGYVPDALKDFLACPDHRFLGVAVDGDVKRLSEDCGLVVANAVDLRRVAAEAVARPELRTASLKTLTREVMGVLIDKPKSVTMSKWDARRLSVEQVQYACIDAFVSYEIGRLLLTGQCAERAATGAMISPFVASVVVPVA</sequence>
<dbReference type="GO" id="GO:0005737">
    <property type="term" value="C:cytoplasm"/>
    <property type="evidence" value="ECO:0007669"/>
    <property type="project" value="TreeGrafter"/>
</dbReference>
<feature type="domain" description="3'-5' exonuclease" evidence="3">
    <location>
        <begin position="19"/>
        <end position="202"/>
    </location>
</feature>
<dbReference type="SUPFAM" id="SSF53098">
    <property type="entry name" value="Ribonuclease H-like"/>
    <property type="match status" value="1"/>
</dbReference>
<reference evidence="4" key="1">
    <citation type="submission" date="2020-10" db="EMBL/GenBank/DDBJ databases">
        <authorList>
            <person name="Han B."/>
            <person name="Lu T."/>
            <person name="Zhao Q."/>
            <person name="Huang X."/>
            <person name="Zhao Y."/>
        </authorList>
    </citation>
    <scope>NUCLEOTIDE SEQUENCE</scope>
</reference>
<dbReference type="PANTHER" id="PTHR13620:SF68">
    <property type="entry name" value="3'-5' EXONUCLEASE DOMAIN-CONTAINING PROTEIN"/>
    <property type="match status" value="1"/>
</dbReference>
<comment type="caution">
    <text evidence="4">The sequence shown here is derived from an EMBL/GenBank/DDBJ whole genome shotgun (WGS) entry which is preliminary data.</text>
</comment>
<dbReference type="InterPro" id="IPR051132">
    <property type="entry name" value="3-5_Exonuclease_domain"/>
</dbReference>
<dbReference type="InterPro" id="IPR002562">
    <property type="entry name" value="3'-5'_exonuclease_dom"/>
</dbReference>
<dbReference type="PANTHER" id="PTHR13620">
    <property type="entry name" value="3-5 EXONUCLEASE"/>
    <property type="match status" value="1"/>
</dbReference>
<evidence type="ECO:0000256" key="2">
    <source>
        <dbReference type="ARBA" id="ARBA00022801"/>
    </source>
</evidence>
<dbReference type="OrthoDB" id="607706at2759"/>
<keyword evidence="5" id="KW-1185">Reference proteome</keyword>